<reference evidence="5" key="1">
    <citation type="submission" date="2019-08" db="EMBL/GenBank/DDBJ databases">
        <title>Carotenoids and Carotenoid Binding Proteins in the Halophilic Cyanobacterium Euhalothece sp. ZM00.</title>
        <authorList>
            <person name="Cho S.M."/>
            <person name="Song J.Y."/>
            <person name="Park Y.-I."/>
        </authorList>
    </citation>
    <scope>NUCLEOTIDE SEQUENCE [LARGE SCALE GENOMIC DNA]</scope>
    <source>
        <strain evidence="5">Z-M001</strain>
    </source>
</reference>
<evidence type="ECO:0000256" key="2">
    <source>
        <dbReference type="ARBA" id="ARBA00022857"/>
    </source>
</evidence>
<name>A0A5B8NMX9_9CHRO</name>
<dbReference type="GO" id="GO:0009231">
    <property type="term" value="P:riboflavin biosynthetic process"/>
    <property type="evidence" value="ECO:0007669"/>
    <property type="project" value="InterPro"/>
</dbReference>
<dbReference type="PANTHER" id="PTHR38011">
    <property type="entry name" value="DIHYDROFOLATE REDUCTASE FAMILY PROTEIN (AFU_ORTHOLOGUE AFUA_8G06820)"/>
    <property type="match status" value="1"/>
</dbReference>
<evidence type="ECO:0000313" key="5">
    <source>
        <dbReference type="EMBL" id="QDZ40663.1"/>
    </source>
</evidence>
<keyword evidence="2" id="KW-0521">NADP</keyword>
<accession>A0A5B8NMX9</accession>
<dbReference type="Pfam" id="PF01872">
    <property type="entry name" value="RibD_C"/>
    <property type="match status" value="1"/>
</dbReference>
<dbReference type="PANTHER" id="PTHR38011:SF7">
    <property type="entry name" value="2,5-DIAMINO-6-RIBOSYLAMINO-4(3H)-PYRIMIDINONE 5'-PHOSPHATE REDUCTASE"/>
    <property type="match status" value="1"/>
</dbReference>
<protein>
    <submittedName>
        <fullName evidence="5">Riboflavin deaminase</fullName>
    </submittedName>
</protein>
<evidence type="ECO:0000256" key="1">
    <source>
        <dbReference type="ARBA" id="ARBA00005104"/>
    </source>
</evidence>
<dbReference type="OrthoDB" id="9800865at2"/>
<evidence type="ECO:0000256" key="3">
    <source>
        <dbReference type="ARBA" id="ARBA00023002"/>
    </source>
</evidence>
<keyword evidence="6" id="KW-1185">Reference proteome</keyword>
<feature type="domain" description="Bacterial bifunctional deaminase-reductase C-terminal" evidence="4">
    <location>
        <begin position="5"/>
        <end position="221"/>
    </location>
</feature>
<dbReference type="SUPFAM" id="SSF53597">
    <property type="entry name" value="Dihydrofolate reductase-like"/>
    <property type="match status" value="1"/>
</dbReference>
<dbReference type="InterPro" id="IPR024072">
    <property type="entry name" value="DHFR-like_dom_sf"/>
</dbReference>
<organism evidence="5 6">
    <name type="scientific">Euhalothece natronophila Z-M001</name>
    <dbReference type="NCBI Taxonomy" id="522448"/>
    <lineage>
        <taxon>Bacteria</taxon>
        <taxon>Bacillati</taxon>
        <taxon>Cyanobacteriota</taxon>
        <taxon>Cyanophyceae</taxon>
        <taxon>Oscillatoriophycideae</taxon>
        <taxon>Chroococcales</taxon>
        <taxon>Halothecacae</taxon>
        <taxon>Halothece cluster</taxon>
        <taxon>Euhalothece</taxon>
    </lineage>
</organism>
<dbReference type="InterPro" id="IPR050765">
    <property type="entry name" value="Riboflavin_Biosynth_HTPR"/>
</dbReference>
<dbReference type="InterPro" id="IPR002734">
    <property type="entry name" value="RibDG_C"/>
</dbReference>
<sequence length="233" mass="25772">MMTRPHTTVVLAMSADGKIADVARSAPKFTSSIDFAHLERQVAIADAVLFGAGTLRAHGSAMSIRDSQLIAQRREKQKPDQAIQIVCTRSGVIPSDIRFFQQNIPRWLLTTEKGATSWQNNSQKPFDEIIVAENSAGEIDWEETLKTFKNKGIERLAVLGGGELIADLFTREFLDELWLTVCPVLLGGKDAPNPIEGTGLSLDNAQKLHLLSVENIDQEVFLHYQVIHHDSVS</sequence>
<dbReference type="Proteomes" id="UP000318453">
    <property type="component" value="Chromosome"/>
</dbReference>
<keyword evidence="3" id="KW-0560">Oxidoreductase</keyword>
<dbReference type="KEGG" id="enn:FRE64_12275"/>
<evidence type="ECO:0000313" key="6">
    <source>
        <dbReference type="Proteomes" id="UP000318453"/>
    </source>
</evidence>
<dbReference type="AlphaFoldDB" id="A0A5B8NMX9"/>
<dbReference type="EMBL" id="CP042326">
    <property type="protein sequence ID" value="QDZ40663.1"/>
    <property type="molecule type" value="Genomic_DNA"/>
</dbReference>
<proteinExistence type="predicted"/>
<gene>
    <name evidence="5" type="ORF">FRE64_12275</name>
</gene>
<dbReference type="Gene3D" id="3.40.430.10">
    <property type="entry name" value="Dihydrofolate Reductase, subunit A"/>
    <property type="match status" value="1"/>
</dbReference>
<comment type="pathway">
    <text evidence="1">Cofactor biosynthesis; riboflavin biosynthesis.</text>
</comment>
<evidence type="ECO:0000259" key="4">
    <source>
        <dbReference type="Pfam" id="PF01872"/>
    </source>
</evidence>
<dbReference type="GO" id="GO:0008703">
    <property type="term" value="F:5-amino-6-(5-phosphoribosylamino)uracil reductase activity"/>
    <property type="evidence" value="ECO:0007669"/>
    <property type="project" value="InterPro"/>
</dbReference>